<keyword evidence="3" id="KW-1185">Reference proteome</keyword>
<evidence type="ECO:0000259" key="1">
    <source>
        <dbReference type="Pfam" id="PF01636"/>
    </source>
</evidence>
<reference evidence="3" key="1">
    <citation type="journal article" date="2019" name="Int. J. Syst. Evol. Microbiol.">
        <title>The Global Catalogue of Microorganisms (GCM) 10K type strain sequencing project: providing services to taxonomists for standard genome sequencing and annotation.</title>
        <authorList>
            <consortium name="The Broad Institute Genomics Platform"/>
            <consortium name="The Broad Institute Genome Sequencing Center for Infectious Disease"/>
            <person name="Wu L."/>
            <person name="Ma J."/>
        </authorList>
    </citation>
    <scope>NUCLEOTIDE SEQUENCE [LARGE SCALE GENOMIC DNA]</scope>
    <source>
        <strain evidence="3">IBRC-M 10906</strain>
    </source>
</reference>
<evidence type="ECO:0000313" key="2">
    <source>
        <dbReference type="EMBL" id="MFD2802684.1"/>
    </source>
</evidence>
<dbReference type="Proteomes" id="UP001597478">
    <property type="component" value="Unassembled WGS sequence"/>
</dbReference>
<comment type="caution">
    <text evidence="2">The sequence shown here is derived from an EMBL/GenBank/DDBJ whole genome shotgun (WGS) entry which is preliminary data.</text>
</comment>
<dbReference type="Gene3D" id="3.90.1200.10">
    <property type="match status" value="1"/>
</dbReference>
<gene>
    <name evidence="2" type="ORF">ACFS2C_25160</name>
</gene>
<dbReference type="Pfam" id="PF01636">
    <property type="entry name" value="APH"/>
    <property type="match status" value="1"/>
</dbReference>
<name>A0ABW5WGR5_9PSEU</name>
<dbReference type="InterPro" id="IPR011009">
    <property type="entry name" value="Kinase-like_dom_sf"/>
</dbReference>
<organism evidence="2 3">
    <name type="scientific">Prauserella oleivorans</name>
    <dbReference type="NCBI Taxonomy" id="1478153"/>
    <lineage>
        <taxon>Bacteria</taxon>
        <taxon>Bacillati</taxon>
        <taxon>Actinomycetota</taxon>
        <taxon>Actinomycetes</taxon>
        <taxon>Pseudonocardiales</taxon>
        <taxon>Pseudonocardiaceae</taxon>
        <taxon>Prauserella</taxon>
    </lineage>
</organism>
<sequence length="389" mass="42514">MSESRWSPSEAGLEQLWAAAVEAAGGTARGMRTTYLDVQRTGTTVAAEVEVEWPDGRHTTETFGAGTSKRARAALRMSDGVHEIGVWRFPYDPALPGLPAAHDPRRMRALVTRLGLAADDVRLAVRTYRPLRRAVVEVRTARASVFVKVLRPDHVEALHRLHRAAAGSRVPESLGWTDDGLLVLAGLRGRSLRRILLSGDPSELDPAELVEMLRTLPPAFAEHAVRRGWAERARHYADVVAAVVPEAGPAAHAIADAALPSAEPRVPVHGDFYETQLLVSGSSFTGLLDIDTAGAGDRYDDPACLLGHLAVLARVRPDRAAVIDRFASRCLREFDRHWDPYLLRTRVAAVVLSLATGAHRVQAPGWREVLGQRLELAERWCRGEELVAA</sequence>
<dbReference type="RefSeq" id="WP_377396150.1">
    <property type="nucleotide sequence ID" value="NZ_JBHSAN010000054.1"/>
</dbReference>
<dbReference type="SUPFAM" id="SSF56112">
    <property type="entry name" value="Protein kinase-like (PK-like)"/>
    <property type="match status" value="1"/>
</dbReference>
<evidence type="ECO:0000313" key="3">
    <source>
        <dbReference type="Proteomes" id="UP001597478"/>
    </source>
</evidence>
<feature type="domain" description="Aminoglycoside phosphotransferase" evidence="1">
    <location>
        <begin position="138"/>
        <end position="324"/>
    </location>
</feature>
<protein>
    <submittedName>
        <fullName evidence="2">Phosphotransferase</fullName>
    </submittedName>
</protein>
<dbReference type="EMBL" id="JBHUOF010000049">
    <property type="protein sequence ID" value="MFD2802684.1"/>
    <property type="molecule type" value="Genomic_DNA"/>
</dbReference>
<dbReference type="InterPro" id="IPR002575">
    <property type="entry name" value="Aminoglycoside_PTrfase"/>
</dbReference>
<proteinExistence type="predicted"/>
<accession>A0ABW5WGR5</accession>